<dbReference type="OrthoDB" id="5096160at2"/>
<dbReference type="RefSeq" id="WP_137979543.1">
    <property type="nucleotide sequence ID" value="NZ_BAAASO010000002.1"/>
</dbReference>
<name>A0A4D4LBL7_STRVO</name>
<sequence>MGAGNTIDDLLGDRLHIMANSRSVIDLLPYLDRHIGGLVITGAEAPARCREIRNARSDLVVAMDPESHTQAVATPGAPFGLRTSHGWWRLDMAGLAEVLDGQLLNKASYAVTPTCFIPHGEGDADQVLASVFALTNKLARTDTVVLLPVSYKWLQPPSLPRLAGLIRSSRHPVALVVQADGDPMDRRGVMDGLRQLCRSCPRLLLWRTDLAAFDAMVHGALGSAVGVAASLRHGVKPRLEGGGGGWKPYTSILVGRLLRYVRVENLQDWFAHSEPWTCGCSVCQGQPLTRFDDTDLDRLAAVQHDVNELYALHGELAGTVPGHDRHEWWRARLTDAVEHHRRLALQTDTEPDVPKVLLAWRRTSPLPLPQPRPQ</sequence>
<keyword evidence="2" id="KW-1185">Reference proteome</keyword>
<dbReference type="AlphaFoldDB" id="A0A4D4LBL7"/>
<evidence type="ECO:0000313" key="2">
    <source>
        <dbReference type="Proteomes" id="UP000301309"/>
    </source>
</evidence>
<proteinExistence type="predicted"/>
<protein>
    <submittedName>
        <fullName evidence="1">Uncharacterized protein</fullName>
    </submittedName>
</protein>
<comment type="caution">
    <text evidence="1">The sequence shown here is derived from an EMBL/GenBank/DDBJ whole genome shotgun (WGS) entry which is preliminary data.</text>
</comment>
<dbReference type="Proteomes" id="UP000301309">
    <property type="component" value="Unassembled WGS sequence"/>
</dbReference>
<organism evidence="1 2">
    <name type="scientific">Streptomyces violaceusniger</name>
    <dbReference type="NCBI Taxonomy" id="68280"/>
    <lineage>
        <taxon>Bacteria</taxon>
        <taxon>Bacillati</taxon>
        <taxon>Actinomycetota</taxon>
        <taxon>Actinomycetes</taxon>
        <taxon>Kitasatosporales</taxon>
        <taxon>Streptomycetaceae</taxon>
        <taxon>Streptomyces</taxon>
        <taxon>Streptomyces violaceusniger group</taxon>
    </lineage>
</organism>
<accession>A0A4D4LBL7</accession>
<dbReference type="EMBL" id="BJHW01000001">
    <property type="protein sequence ID" value="GDY56596.1"/>
    <property type="molecule type" value="Genomic_DNA"/>
</dbReference>
<reference evidence="1 2" key="1">
    <citation type="journal article" date="2020" name="Int. J. Syst. Evol. Microbiol.">
        <title>Reclassification of Streptomyces castelarensis and Streptomyces sporoclivatus as later heterotypic synonyms of Streptomyces antimycoticus.</title>
        <authorList>
            <person name="Komaki H."/>
            <person name="Tamura T."/>
        </authorList>
    </citation>
    <scope>NUCLEOTIDE SEQUENCE [LARGE SCALE GENOMIC DNA]</scope>
    <source>
        <strain evidence="1 2">NBRC 13459</strain>
    </source>
</reference>
<evidence type="ECO:0000313" key="1">
    <source>
        <dbReference type="EMBL" id="GDY56596.1"/>
    </source>
</evidence>
<gene>
    <name evidence="1" type="ORF">SVIO_072190</name>
</gene>